<proteinExistence type="predicted"/>
<feature type="compositionally biased region" description="Basic and acidic residues" evidence="1">
    <location>
        <begin position="68"/>
        <end position="87"/>
    </location>
</feature>
<evidence type="ECO:0000256" key="1">
    <source>
        <dbReference type="SAM" id="MobiDB-lite"/>
    </source>
</evidence>
<feature type="region of interest" description="Disordered" evidence="1">
    <location>
        <begin position="41"/>
        <end position="100"/>
    </location>
</feature>
<evidence type="ECO:0000313" key="2">
    <source>
        <dbReference type="EMBL" id="JAE16316.1"/>
    </source>
</evidence>
<dbReference type="EMBL" id="GBRH01181580">
    <property type="protein sequence ID" value="JAE16316.1"/>
    <property type="molecule type" value="Transcribed_RNA"/>
</dbReference>
<feature type="region of interest" description="Disordered" evidence="1">
    <location>
        <begin position="1"/>
        <end position="20"/>
    </location>
</feature>
<sequence>MAPRRPTGSGGEQRGRTGVWAGARLEQGTRRPGCLAAALREGSLPRSRKARHRARLGGGEGKWSRAGQGKDGRVHLGGEVEQRTKGERARRKKGRGRIGSAVWMEEKKLNRKLNRERG</sequence>
<organism evidence="2">
    <name type="scientific">Arundo donax</name>
    <name type="common">Giant reed</name>
    <name type="synonym">Donax arundinaceus</name>
    <dbReference type="NCBI Taxonomy" id="35708"/>
    <lineage>
        <taxon>Eukaryota</taxon>
        <taxon>Viridiplantae</taxon>
        <taxon>Streptophyta</taxon>
        <taxon>Embryophyta</taxon>
        <taxon>Tracheophyta</taxon>
        <taxon>Spermatophyta</taxon>
        <taxon>Magnoliopsida</taxon>
        <taxon>Liliopsida</taxon>
        <taxon>Poales</taxon>
        <taxon>Poaceae</taxon>
        <taxon>PACMAD clade</taxon>
        <taxon>Arundinoideae</taxon>
        <taxon>Arundineae</taxon>
        <taxon>Arundo</taxon>
    </lineage>
</organism>
<reference evidence="2" key="1">
    <citation type="submission" date="2014-09" db="EMBL/GenBank/DDBJ databases">
        <authorList>
            <person name="Magalhaes I.L.F."/>
            <person name="Oliveira U."/>
            <person name="Santos F.R."/>
            <person name="Vidigal T.H.D.A."/>
            <person name="Brescovit A.D."/>
            <person name="Santos A.J."/>
        </authorList>
    </citation>
    <scope>NUCLEOTIDE SEQUENCE</scope>
    <source>
        <tissue evidence="2">Shoot tissue taken approximately 20 cm above the soil surface</tissue>
    </source>
</reference>
<feature type="compositionally biased region" description="Basic residues" evidence="1">
    <location>
        <begin position="46"/>
        <end position="55"/>
    </location>
</feature>
<accession>A0A0A9G1A1</accession>
<dbReference type="AlphaFoldDB" id="A0A0A9G1A1"/>
<name>A0A0A9G1A1_ARUDO</name>
<protein>
    <submittedName>
        <fullName evidence="2">Uncharacterized protein</fullName>
    </submittedName>
</protein>
<reference evidence="2" key="2">
    <citation type="journal article" date="2015" name="Data Brief">
        <title>Shoot transcriptome of the giant reed, Arundo donax.</title>
        <authorList>
            <person name="Barrero R.A."/>
            <person name="Guerrero F.D."/>
            <person name="Moolhuijzen P."/>
            <person name="Goolsby J.A."/>
            <person name="Tidwell J."/>
            <person name="Bellgard S.E."/>
            <person name="Bellgard M.I."/>
        </authorList>
    </citation>
    <scope>NUCLEOTIDE SEQUENCE</scope>
    <source>
        <tissue evidence="2">Shoot tissue taken approximately 20 cm above the soil surface</tissue>
    </source>
</reference>